<evidence type="ECO:0000313" key="2">
    <source>
        <dbReference type="Proteomes" id="UP000829685"/>
    </source>
</evidence>
<sequence>MSGWDLDQDSIKILDIWLAIRPQNEVDIVSPSSSTTIEPAADAIVAYLTSPPGAQADEFDDFSNRLERVFHALIEFCVLHPRSMDWGITVLYRVITDIPADAASELGEGPEGARLDLERFFGNYVSPYADGTGPQIGTKPKDRPDAKDPFTVQFSAEEVEERADEVIQKIANLRKSRWKTMIVQCFSARCHVLETVVHPYKEALVKRLLSFLGFQLDITGPDWNKIDCVGLLTMLRGSASYLLSTFPAEEQEGKKQEWIKGLNNLLSTSHEGREADDKADDIRVKSHAALALKNLRDGPFNEASADIFAVRYWMF</sequence>
<comment type="caution">
    <text evidence="1">The sequence shown here is derived from an EMBL/GenBank/DDBJ whole genome shotgun (WGS) entry which is preliminary data.</text>
</comment>
<dbReference type="Proteomes" id="UP000829685">
    <property type="component" value="Unassembled WGS sequence"/>
</dbReference>
<organism evidence="1 2">
    <name type="scientific">Neoarthrinium moseri</name>
    <dbReference type="NCBI Taxonomy" id="1658444"/>
    <lineage>
        <taxon>Eukaryota</taxon>
        <taxon>Fungi</taxon>
        <taxon>Dikarya</taxon>
        <taxon>Ascomycota</taxon>
        <taxon>Pezizomycotina</taxon>
        <taxon>Sordariomycetes</taxon>
        <taxon>Xylariomycetidae</taxon>
        <taxon>Amphisphaeriales</taxon>
        <taxon>Apiosporaceae</taxon>
        <taxon>Neoarthrinium</taxon>
    </lineage>
</organism>
<keyword evidence="2" id="KW-1185">Reference proteome</keyword>
<dbReference type="AlphaFoldDB" id="A0A9Q0AQY5"/>
<name>A0A9Q0AQY5_9PEZI</name>
<reference evidence="1" key="1">
    <citation type="submission" date="2021-03" db="EMBL/GenBank/DDBJ databases">
        <title>Revisited historic fungal species revealed as producer of novel bioactive compounds through whole genome sequencing and comparative genomics.</title>
        <authorList>
            <person name="Vignolle G.A."/>
            <person name="Hochenegger N."/>
            <person name="Mach R.L."/>
            <person name="Mach-Aigner A.R."/>
            <person name="Javad Rahimi M."/>
            <person name="Salim K.A."/>
            <person name="Chan C.M."/>
            <person name="Lim L.B.L."/>
            <person name="Cai F."/>
            <person name="Druzhinina I.S."/>
            <person name="U'Ren J.M."/>
            <person name="Derntl C."/>
        </authorList>
    </citation>
    <scope>NUCLEOTIDE SEQUENCE</scope>
    <source>
        <strain evidence="1">TUCIM 5799</strain>
    </source>
</reference>
<dbReference type="EMBL" id="JAFIMR010000003">
    <property type="protein sequence ID" value="KAI1880109.1"/>
    <property type="molecule type" value="Genomic_DNA"/>
</dbReference>
<gene>
    <name evidence="1" type="ORF">JX265_001730</name>
</gene>
<accession>A0A9Q0AQY5</accession>
<protein>
    <submittedName>
        <fullName evidence="1">Uncharacterized protein</fullName>
    </submittedName>
</protein>
<evidence type="ECO:0000313" key="1">
    <source>
        <dbReference type="EMBL" id="KAI1880109.1"/>
    </source>
</evidence>
<proteinExistence type="predicted"/>
<dbReference type="OrthoDB" id="5177148at2759"/>